<comment type="similarity">
    <text evidence="7">Belongs to the NXF family.</text>
</comment>
<dbReference type="GO" id="GO:0006629">
    <property type="term" value="P:lipid metabolic process"/>
    <property type="evidence" value="ECO:0007669"/>
    <property type="project" value="UniProtKB-KW"/>
</dbReference>
<dbReference type="InterPro" id="IPR018222">
    <property type="entry name" value="Nuclear_transport_factor_2_euk"/>
</dbReference>
<dbReference type="Gene3D" id="1.10.8.10">
    <property type="entry name" value="DNA helicase RuvA subunit, C-terminal domain"/>
    <property type="match status" value="1"/>
</dbReference>
<evidence type="ECO:0000256" key="17">
    <source>
        <dbReference type="ARBA" id="ARBA00022824"/>
    </source>
</evidence>
<evidence type="ECO:0000256" key="9">
    <source>
        <dbReference type="ARBA" id="ARBA00022448"/>
    </source>
</evidence>
<dbReference type="EMBL" id="JBBPFD010000006">
    <property type="protein sequence ID" value="KAK7922435.1"/>
    <property type="molecule type" value="Genomic_DNA"/>
</dbReference>
<dbReference type="GO" id="GO:0008440">
    <property type="term" value="F:inositol-1,4,5-trisphosphate 3-kinase activity"/>
    <property type="evidence" value="ECO:0007669"/>
    <property type="project" value="UniProtKB-EC"/>
</dbReference>
<evidence type="ECO:0000256" key="18">
    <source>
        <dbReference type="ARBA" id="ARBA00022840"/>
    </source>
</evidence>
<proteinExistence type="inferred from homology"/>
<gene>
    <name evidence="32" type="ORF">WMY93_009337</name>
</gene>
<evidence type="ECO:0000256" key="10">
    <source>
        <dbReference type="ARBA" id="ARBA00022614"/>
    </source>
</evidence>
<evidence type="ECO:0000256" key="15">
    <source>
        <dbReference type="ARBA" id="ARBA00022777"/>
    </source>
</evidence>
<evidence type="ECO:0000256" key="21">
    <source>
        <dbReference type="ARBA" id="ARBA00023098"/>
    </source>
</evidence>
<evidence type="ECO:0000256" key="4">
    <source>
        <dbReference type="ARBA" id="ARBA00004623"/>
    </source>
</evidence>
<keyword evidence="20" id="KW-0445">Lipid transport</keyword>
<feature type="compositionally biased region" description="Basic and acidic residues" evidence="29">
    <location>
        <begin position="756"/>
        <end position="768"/>
    </location>
</feature>
<dbReference type="Pfam" id="PF24048">
    <property type="entry name" value="LRR_NXF1-5"/>
    <property type="match status" value="1"/>
</dbReference>
<dbReference type="SUPFAM" id="SSF46934">
    <property type="entry name" value="UBA-like"/>
    <property type="match status" value="1"/>
</dbReference>
<dbReference type="InterPro" id="IPR001611">
    <property type="entry name" value="Leu-rich_rpt"/>
</dbReference>
<dbReference type="Pfam" id="PF22602">
    <property type="entry name" value="NXF_NTF2"/>
    <property type="match status" value="1"/>
</dbReference>
<organism evidence="32 33">
    <name type="scientific">Mugilogobius chulae</name>
    <name type="common">yellowstripe goby</name>
    <dbReference type="NCBI Taxonomy" id="88201"/>
    <lineage>
        <taxon>Eukaryota</taxon>
        <taxon>Metazoa</taxon>
        <taxon>Chordata</taxon>
        <taxon>Craniata</taxon>
        <taxon>Vertebrata</taxon>
        <taxon>Euteleostomi</taxon>
        <taxon>Actinopterygii</taxon>
        <taxon>Neopterygii</taxon>
        <taxon>Teleostei</taxon>
        <taxon>Neoteleostei</taxon>
        <taxon>Acanthomorphata</taxon>
        <taxon>Gobiaria</taxon>
        <taxon>Gobiiformes</taxon>
        <taxon>Gobioidei</taxon>
        <taxon>Gobiidae</taxon>
        <taxon>Gobionellinae</taxon>
        <taxon>Mugilogobius</taxon>
    </lineage>
</organism>
<keyword evidence="18" id="KW-0067">ATP-binding</keyword>
<keyword evidence="22" id="KW-0472">Membrane</keyword>
<dbReference type="GO" id="GO:0043495">
    <property type="term" value="F:protein-membrane adaptor activity"/>
    <property type="evidence" value="ECO:0007669"/>
    <property type="project" value="TreeGrafter"/>
</dbReference>
<dbReference type="Gene3D" id="3.80.10.10">
    <property type="entry name" value="Ribonuclease Inhibitor"/>
    <property type="match status" value="1"/>
</dbReference>
<keyword evidence="19" id="KW-1133">Transmembrane helix</keyword>
<dbReference type="PROSITE" id="PS50177">
    <property type="entry name" value="NTF2_DOMAIN"/>
    <property type="match status" value="1"/>
</dbReference>
<dbReference type="GO" id="GO:0000045">
    <property type="term" value="P:autophagosome assembly"/>
    <property type="evidence" value="ECO:0007669"/>
    <property type="project" value="TreeGrafter"/>
</dbReference>
<comment type="catalytic activity">
    <reaction evidence="25">
        <text>a 1,2-diacyl-sn-glycero-3-phosphoethanolamine(in) = a 1,2-diacyl-sn-glycero-3-phosphoethanolamine(out)</text>
        <dbReference type="Rhea" id="RHEA:38895"/>
        <dbReference type="ChEBI" id="CHEBI:64612"/>
    </reaction>
</comment>
<dbReference type="GO" id="GO:0032266">
    <property type="term" value="F:phosphatidylinositol-3-phosphate binding"/>
    <property type="evidence" value="ECO:0007669"/>
    <property type="project" value="TreeGrafter"/>
</dbReference>
<dbReference type="Pfam" id="PF03943">
    <property type="entry name" value="TAP_C"/>
    <property type="match status" value="1"/>
</dbReference>
<evidence type="ECO:0000256" key="3">
    <source>
        <dbReference type="ARBA" id="ARBA00004477"/>
    </source>
</evidence>
<evidence type="ECO:0000256" key="29">
    <source>
        <dbReference type="SAM" id="MobiDB-lite"/>
    </source>
</evidence>
<dbReference type="GO" id="GO:0006869">
    <property type="term" value="P:lipid transport"/>
    <property type="evidence" value="ECO:0007669"/>
    <property type="project" value="UniProtKB-KW"/>
</dbReference>
<feature type="compositionally biased region" description="Low complexity" evidence="29">
    <location>
        <begin position="2800"/>
        <end position="2814"/>
    </location>
</feature>
<evidence type="ECO:0000256" key="25">
    <source>
        <dbReference type="ARBA" id="ARBA00024615"/>
    </source>
</evidence>
<dbReference type="Pfam" id="PF09162">
    <property type="entry name" value="Tap-RNA_bind"/>
    <property type="match status" value="1"/>
</dbReference>
<comment type="similarity">
    <text evidence="6">Belongs to the inositol phosphokinase (IPK) family.</text>
</comment>
<feature type="compositionally biased region" description="Basic residues" evidence="29">
    <location>
        <begin position="690"/>
        <end position="699"/>
    </location>
</feature>
<dbReference type="PROSITE" id="PS51450">
    <property type="entry name" value="LRR"/>
    <property type="match status" value="2"/>
</dbReference>
<dbReference type="InterPro" id="IPR015245">
    <property type="entry name" value="Tap_RNA-bd"/>
</dbReference>
<dbReference type="GO" id="GO:0032958">
    <property type="term" value="P:inositol phosphate biosynthetic process"/>
    <property type="evidence" value="ECO:0007669"/>
    <property type="project" value="InterPro"/>
</dbReference>
<evidence type="ECO:0000256" key="8">
    <source>
        <dbReference type="ARBA" id="ARBA00009714"/>
    </source>
</evidence>
<dbReference type="Pfam" id="PF06775">
    <property type="entry name" value="Seipin"/>
    <property type="match status" value="1"/>
</dbReference>
<evidence type="ECO:0000313" key="32">
    <source>
        <dbReference type="EMBL" id="KAK7922435.1"/>
    </source>
</evidence>
<evidence type="ECO:0000256" key="14">
    <source>
        <dbReference type="ARBA" id="ARBA00022741"/>
    </source>
</evidence>
<protein>
    <recommendedName>
        <fullName evidence="26">Nuclear RNA export factor 1</fullName>
        <ecNumber evidence="28">2.7.1.127</ecNumber>
    </recommendedName>
</protein>
<evidence type="ECO:0000256" key="5">
    <source>
        <dbReference type="ARBA" id="ARBA00004642"/>
    </source>
</evidence>
<dbReference type="FunFam" id="3.30.470.160:FF:000001">
    <property type="entry name" value="Kinase"/>
    <property type="match status" value="1"/>
</dbReference>
<dbReference type="GO" id="GO:0034727">
    <property type="term" value="P:piecemeal microautophagy of the nucleus"/>
    <property type="evidence" value="ECO:0007669"/>
    <property type="project" value="TreeGrafter"/>
</dbReference>
<dbReference type="InterPro" id="IPR005637">
    <property type="entry name" value="TAP_C_dom"/>
</dbReference>
<feature type="compositionally biased region" description="Basic and acidic residues" evidence="29">
    <location>
        <begin position="725"/>
        <end position="740"/>
    </location>
</feature>
<dbReference type="Pfam" id="PF13329">
    <property type="entry name" value="ATG2_CAD"/>
    <property type="match status" value="2"/>
</dbReference>
<feature type="compositionally biased region" description="Gly residues" evidence="29">
    <location>
        <begin position="771"/>
        <end position="789"/>
    </location>
</feature>
<keyword evidence="17" id="KW-0256">Endoplasmic reticulum</keyword>
<dbReference type="CDD" id="cd14342">
    <property type="entry name" value="UBA_TAP-C"/>
    <property type="match status" value="1"/>
</dbReference>
<evidence type="ECO:0000259" key="31">
    <source>
        <dbReference type="PROSITE" id="PS51281"/>
    </source>
</evidence>
<dbReference type="CDD" id="cd00780">
    <property type="entry name" value="NTF2"/>
    <property type="match status" value="1"/>
</dbReference>
<dbReference type="GO" id="GO:0061709">
    <property type="term" value="P:reticulophagy"/>
    <property type="evidence" value="ECO:0007669"/>
    <property type="project" value="TreeGrafter"/>
</dbReference>
<dbReference type="EC" id="2.7.1.127" evidence="28"/>
<evidence type="ECO:0000256" key="13">
    <source>
        <dbReference type="ARBA" id="ARBA00022737"/>
    </source>
</evidence>
<dbReference type="GO" id="GO:0034045">
    <property type="term" value="C:phagophore assembly site membrane"/>
    <property type="evidence" value="ECO:0007669"/>
    <property type="project" value="UniProtKB-SubCell"/>
</dbReference>
<dbReference type="InterPro" id="IPR012677">
    <property type="entry name" value="Nucleotide-bd_a/b_plait_sf"/>
</dbReference>
<accession>A0AAW0PF32</accession>
<evidence type="ECO:0000256" key="19">
    <source>
        <dbReference type="ARBA" id="ARBA00022989"/>
    </source>
</evidence>
<evidence type="ECO:0000256" key="16">
    <source>
        <dbReference type="ARBA" id="ARBA00022816"/>
    </source>
</evidence>
<dbReference type="SUPFAM" id="SSF54427">
    <property type="entry name" value="NTF2-like"/>
    <property type="match status" value="1"/>
</dbReference>
<keyword evidence="14" id="KW-0547">Nucleotide-binding</keyword>
<evidence type="ECO:0000256" key="28">
    <source>
        <dbReference type="ARBA" id="ARBA00066784"/>
    </source>
</evidence>
<dbReference type="InterPro" id="IPR026849">
    <property type="entry name" value="ATG2"/>
</dbReference>
<dbReference type="GO" id="GO:0061908">
    <property type="term" value="C:phagophore"/>
    <property type="evidence" value="ECO:0007669"/>
    <property type="project" value="TreeGrafter"/>
</dbReference>
<dbReference type="SMART" id="SM00804">
    <property type="entry name" value="TAP_C"/>
    <property type="match status" value="1"/>
</dbReference>
<reference evidence="33" key="1">
    <citation type="submission" date="2024-04" db="EMBL/GenBank/DDBJ databases">
        <title>Salinicola lusitanus LLJ914,a marine bacterium isolated from the Okinawa Trough.</title>
        <authorList>
            <person name="Li J."/>
        </authorList>
    </citation>
    <scope>NUCLEOTIDE SEQUENCE [LARGE SCALE GENOMIC DNA]</scope>
</reference>
<dbReference type="InterPro" id="IPR032710">
    <property type="entry name" value="NTF2-like_dom_sf"/>
</dbReference>
<evidence type="ECO:0000256" key="2">
    <source>
        <dbReference type="ARBA" id="ARBA00004406"/>
    </source>
</evidence>
<keyword evidence="13" id="KW-0677">Repeat</keyword>
<evidence type="ECO:0000256" key="20">
    <source>
        <dbReference type="ARBA" id="ARBA00023055"/>
    </source>
</evidence>
<dbReference type="SUPFAM" id="SSF52058">
    <property type="entry name" value="L domain-like"/>
    <property type="match status" value="1"/>
</dbReference>
<feature type="domain" description="TAP-C" evidence="31">
    <location>
        <begin position="1246"/>
        <end position="1301"/>
    </location>
</feature>
<comment type="subcellular location">
    <subcellularLocation>
        <location evidence="3">Endoplasmic reticulum membrane</location>
        <topology evidence="3">Multi-pass membrane protein</topology>
    </subcellularLocation>
    <subcellularLocation>
        <location evidence="2">Endoplasmic reticulum membrane</location>
        <topology evidence="2">Peripheral membrane protein</topology>
    </subcellularLocation>
    <subcellularLocation>
        <location evidence="1">Nucleus speckle</location>
    </subcellularLocation>
    <subcellularLocation>
        <location evidence="5">Nucleus</location>
        <location evidence="5">Nucleoplasm</location>
    </subcellularLocation>
    <subcellularLocation>
        <location evidence="4">Preautophagosomal structure membrane</location>
        <topology evidence="4">Peripheral membrane protein</topology>
    </subcellularLocation>
</comment>
<feature type="compositionally biased region" description="Basic residues" evidence="29">
    <location>
        <begin position="245"/>
        <end position="254"/>
    </location>
</feature>
<dbReference type="InterPro" id="IPR035979">
    <property type="entry name" value="RBD_domain_sf"/>
</dbReference>
<dbReference type="FunFam" id="3.10.450.50:FF:000004">
    <property type="entry name" value="Nuclear RNA export factor 1"/>
    <property type="match status" value="1"/>
</dbReference>
<dbReference type="GO" id="GO:0016607">
    <property type="term" value="C:nuclear speck"/>
    <property type="evidence" value="ECO:0007669"/>
    <property type="project" value="UniProtKB-SubCell"/>
</dbReference>
<evidence type="ECO:0000256" key="26">
    <source>
        <dbReference type="ARBA" id="ARBA00040973"/>
    </source>
</evidence>
<keyword evidence="21" id="KW-0443">Lipid metabolism</keyword>
<evidence type="ECO:0000256" key="7">
    <source>
        <dbReference type="ARBA" id="ARBA00009285"/>
    </source>
</evidence>
<dbReference type="PROSITE" id="PS51281">
    <property type="entry name" value="TAP_C"/>
    <property type="match status" value="1"/>
</dbReference>
<keyword evidence="23" id="KW-0539">Nucleus</keyword>
<dbReference type="Gene3D" id="3.30.70.330">
    <property type="match status" value="1"/>
</dbReference>
<evidence type="ECO:0000256" key="6">
    <source>
        <dbReference type="ARBA" id="ARBA00007374"/>
    </source>
</evidence>
<dbReference type="GO" id="GO:0005524">
    <property type="term" value="F:ATP binding"/>
    <property type="evidence" value="ECO:0007669"/>
    <property type="project" value="UniProtKB-KW"/>
</dbReference>
<evidence type="ECO:0000256" key="24">
    <source>
        <dbReference type="ARBA" id="ARBA00024479"/>
    </source>
</evidence>
<keyword evidence="12" id="KW-0812">Transmembrane</keyword>
<dbReference type="PANTHER" id="PTHR13190:SF21">
    <property type="entry name" value="AUTOPHAGY-RELATED PROTEIN 2 HOMOLOG A"/>
    <property type="match status" value="1"/>
</dbReference>
<dbReference type="GO" id="GO:0003723">
    <property type="term" value="F:RNA binding"/>
    <property type="evidence" value="ECO:0007669"/>
    <property type="project" value="InterPro"/>
</dbReference>
<evidence type="ECO:0000256" key="12">
    <source>
        <dbReference type="ARBA" id="ARBA00022692"/>
    </source>
</evidence>
<dbReference type="SUPFAM" id="SSF54928">
    <property type="entry name" value="RNA-binding domain, RBD"/>
    <property type="match status" value="1"/>
</dbReference>
<dbReference type="InterPro" id="IPR005522">
    <property type="entry name" value="IPK"/>
</dbReference>
<dbReference type="GO" id="GO:0000422">
    <property type="term" value="P:autophagy of mitochondrion"/>
    <property type="evidence" value="ECO:0007669"/>
    <property type="project" value="TreeGrafter"/>
</dbReference>
<evidence type="ECO:0000256" key="1">
    <source>
        <dbReference type="ARBA" id="ARBA00004324"/>
    </source>
</evidence>
<keyword evidence="10" id="KW-0433">Leucine-rich repeat</keyword>
<comment type="similarity">
    <text evidence="8">Belongs to the ATG2 family.</text>
</comment>
<keyword evidence="33" id="KW-1185">Reference proteome</keyword>
<dbReference type="Proteomes" id="UP001460270">
    <property type="component" value="Unassembled WGS sequence"/>
</dbReference>
<dbReference type="CDD" id="cd23995">
    <property type="entry name" value="Seipin_BSCL2_like"/>
    <property type="match status" value="1"/>
</dbReference>
<dbReference type="GO" id="GO:0061723">
    <property type="term" value="P:glycophagy"/>
    <property type="evidence" value="ECO:0007669"/>
    <property type="project" value="TreeGrafter"/>
</dbReference>
<dbReference type="GO" id="GO:0005789">
    <property type="term" value="C:endoplasmic reticulum membrane"/>
    <property type="evidence" value="ECO:0007669"/>
    <property type="project" value="UniProtKB-SubCell"/>
</dbReference>
<comment type="catalytic activity">
    <reaction evidence="24">
        <text>a 1,2-diacyl-sn-glycero-3-phospho-L-serine(in) = a 1,2-diacyl-sn-glycero-3-phospho-L-serine(out)</text>
        <dbReference type="Rhea" id="RHEA:38663"/>
        <dbReference type="ChEBI" id="CHEBI:57262"/>
    </reaction>
</comment>
<dbReference type="GO" id="GO:0006406">
    <property type="term" value="P:mRNA export from nucleus"/>
    <property type="evidence" value="ECO:0007669"/>
    <property type="project" value="InterPro"/>
</dbReference>
<evidence type="ECO:0000259" key="30">
    <source>
        <dbReference type="PROSITE" id="PS50177"/>
    </source>
</evidence>
<keyword evidence="16" id="KW-0509">mRNA transport</keyword>
<dbReference type="PANTHER" id="PTHR13190">
    <property type="entry name" value="AUTOPHAGY-RELATED 2, ISOFORM A"/>
    <property type="match status" value="1"/>
</dbReference>
<dbReference type="InterPro" id="IPR009617">
    <property type="entry name" value="Seipin"/>
</dbReference>
<sequence length="3266" mass="363678">MPESPVNQELGMFMVRATCFSQDGGQVASSARALSASSSHFGMLRYRSDLVRTLETLLLLPAFLTATAEQKQVLEVELFSEYTDDPYAPSDTAIIEILSNKVQIYSSRLLIHAHFTGLRIFVGHKREEQKWIQSDQNQGKMETEAATNSQTVNNDCLDTLSDEVKKHLLISKRSSPVKISRPKLQATKSFPPYSQCIGGLGQDNKMDVEFSFEKSVLQKNVDVDVKNDKTTDNGHELPATSSDLKKKRSLKRKDRLGGSCEMGPDEWESIKCLRRRGADKPRYSIIKETSTLNGEMEKNQDDKMVDLGDLEMSSRNEDLKELSHQRSSPHPILSKLLHSSTSSSCSSICASSGESDEVFSEGEESLLENLFDHDALVAEETELLGNFQLSDGGEVLKLYSEAEAACLNILMKDPLRPFVPQYYGLVTRGEHCYIRLEDLLNGLRRPVIMDCKMGIRTYQEEEVIKAHTRPQLRNDMYQKMVKVDPSALSTEENAQMGVTKWRYLHWRDTTSSTSTLGVRIEGIMMEDGNIRRDFKNILTLAQVTETLLFFTRNQLNVLKAYHSRLLALDDALKCSPFFKTHEVIGSSLLFVHDHNNKASVWMIDFGKTTPLPEINELKHNVPWIEGSREDGYLLGLTSLITSLSQAISKASWEQKEDGCEGEIATNVFVCALHLRIGLFAEHDDRTAPFRNRKGRGPHKGRFDRSRRDRHRGGPSGGFGVPGPRSRLEDTDGDVSMKEDSQDSGQNRFTPYGRPGRKGEGRFDRDRRPNKGGRGGGFRGGERVGGGGIGLGARTRTGWYKVTIPHGRKYDKKWLLTALQNICSVPYSPVQYHVDHNRAHFYVDDSNAANALHKCSHKITDTDGYKVEVHVNGSNPPSFLSSDLKPEHLEHLKQCMAKRFDGSQQALDLNNIRTDPDLVSQNVEVILNRKTSMEAVIKIIEENIPELTSLNLSNNRIHKLDELTELVTKVPNLKTLNLSHNELKSDRELDKVKGWKLVELWLNRNPLCEHFKDQASYISAVRQRFPRLLKLDGHDLPPPIGFDVETPTTIPQCKGSCFGSDEIKDLILRFLQQYYSIYDSSDRQPLLDAYHDGASFSLTTPFSSQNPSRSSLGEYHKDSRNLKRLKDSTMRFRLLKHTRLNVVAFLNELPKTQHDIASFTVDVNTYTNTLLSFTVSGVFKEVIVDGKSRESTMAFSRVFITVPAGSSGLCIVNDHLFVRMATTEEIRKAFRAPAPTPSSSPVPTLTAPQQEMLTAFSQKSGMNLEWSQKCLQDNEWDFNRAAQIFTQLRLVTLLPALSGPMSRWLFPWSGSIKKRACRYLLQHYLGHFLQERLSLDQLGLDLYNGSGVIKEINLDVWAVNELLESLGAPLEIVDGFVSSITVTIPWQALLTDHCTLEVSGLQITCRPKYRTGGGWDSQVWSSSMTSSMQLAQECLKDPPETSEEPAAPLEGLEMFAQTIETVLRRIKVTFLDTIVRIEHHPLDLETGVALEVHIKRLEYFDEAVRDPSSQTAVPVDIHQPPAVLHKILQLSAVQLFYDSNGITHDPPEHTLSATLGEGQKEADEGIDERKSVSQPLLIGSCSGFIETIVKIKQNDMLPGPKLELDGKVGCVHMLLSPDQITHLTDLLTALCINAELDSKVCGVHSRPLDSDDLRMIEEDLSKQLGSSPRDPEWEDEAELEPYVTGLENGEMFYSMGPAGMSSSVTSIRSGSEMSDSDMESSAHSLSSLAQPTVLTAQGMVNCPRRYPVAGCLSSLPQATTRLRARSRSSQTEQMKPDALLRLTLGGLTLTLLQEDPSTSSQRPESLAQVSQVFFRELASFKDSMFSERDFHHLRDGFAKACPHSHLRLTGAAVQVSCEMRSGRRSSRAVTSDLSFSRLELLECLWDEGKPQYSELLQFQKAGLFSVGSTAKPCAQLHYSLIEKQQRKGKQRILRRDSIVRIELAELTAELDLDIVSRLSSLSRAFSYCPSQSPRPGQTQTQGSELYSSFSLHSSHAILRLRFPIPDLRPPSKRRSPTQRAVRQETLVLELSELEIKHQEAPDLQEQTVPGQPWAPSLTKLLEASFTDLHGSYEGWEGGSFPCVRVQKTKDSMPRISVRVRGGESHDPAAGIGAAGLVLDQKAAFLESHCELQDKTSSPFSSNRTMFETEEMVIPADAEEMKQFQAQCVAHCQCAVDISLPLVYILLPSKQAFQNVYNRINNDLLMWEPPPPPPSDYSNEQSHKYDEFHLCKSAFRLDSDSEEEEPSYHLASDLSGKSQAATHPCHSLSLLSLTVIIDKGRLQARTDEKDEQGQGEFVLDLEGGKIFSVAQYQNDPNLNYLCVESRKVELYHRAVVKDLLIPSHLEIPSFTPPKHLDPTIYPTEADSMMLSTAIKITLDLQKNVKEFLVALRLQGATMRHYMTQTDQSWHEQLVEFFDVIDDPILGYTAPAVITVLHTHLASCAVDYRPLYLPLRVLLTAESFSLSSNIIVDTATFHLRFILDDSALYLSDKCESDTVDLRKDYVCILDIDLLELAITTWKGNCTGKLSQPLFELRCSNNVVHLHTCADSCAALVNLLQYLVSQGDLHPPPRHASPTEIAGQKLPLSEIPASLVACPPAETAEINQCDLTDALIDTEKSHAEERLETDMSSVPRGSPVSVYLFPGEASKHNPSGVPVDESELDGLVAAATEAQPDMTISDEASEGSTDNDDFCILEAPAWAFLDTGCVISVTLLSSKQPRDGEPVVTVLTQGPIRVKESHFSRPRGSSDLLRAPSRFPVPKNRMVLREISVVWHLYGGKDFGGKPISIHAQNANRTRSVPTGVRGSPSRSVGSSRPQNSWRWAGGSGRQHSLLMEIQLTKVSFQHETYPVAVHEGDGSLAAGGVLGLSGDQPLSRQVFIVQELEVRDRLASSQINKFLYLYTSESMPRRAHSNMLTVKALQVCPESGLGGPECCLRVSLLPLRLNIDQDALFFLKDFFSNLASSVNPYLPMDPANEASVETTYSDRSCSSAGSASSSEQPIYFREFRFTSEVPIWLDYHGKHVVIEQGTFAGILIGLAQLNCSELKLKRLCCRHGLLGVDKVIQYAVTEWLADIRKNQLPGILGGVGPMHSVVQLFHGVRDLFWLPIEQYRKDGPSFGTSTASAALELSNRLVQAIQATAETVYDILSPTPPLNRCTITEGRVTSSRSRRAAQPADLREGVAKAYDTVREGVIDTAQTLCDVASRGHEQKGLPGAVGGVLRQIPPTVVRPLIVASEATSNLLGGMRNQIKPDARKEDFLKWRTEDSQE</sequence>
<feature type="domain" description="NTF2" evidence="30">
    <location>
        <begin position="1065"/>
        <end position="1217"/>
    </location>
</feature>
<evidence type="ECO:0000256" key="23">
    <source>
        <dbReference type="ARBA" id="ARBA00023242"/>
    </source>
</evidence>
<evidence type="ECO:0000256" key="22">
    <source>
        <dbReference type="ARBA" id="ARBA00023136"/>
    </source>
</evidence>
<dbReference type="FunFam" id="1.10.8.10:FF:000018">
    <property type="entry name" value="Nuclear RNA export factor 1"/>
    <property type="match status" value="1"/>
</dbReference>
<evidence type="ECO:0000256" key="27">
    <source>
        <dbReference type="ARBA" id="ARBA00051963"/>
    </source>
</evidence>
<dbReference type="Gene3D" id="3.10.450.50">
    <property type="match status" value="1"/>
</dbReference>
<keyword evidence="15" id="KW-0418">Kinase</keyword>
<dbReference type="FunFam" id="3.30.70.330:FF:000675">
    <property type="entry name" value="Nuclear RNA export factor 7"/>
    <property type="match status" value="1"/>
</dbReference>
<feature type="region of interest" description="Disordered" evidence="29">
    <location>
        <begin position="687"/>
        <end position="789"/>
    </location>
</feature>
<comment type="catalytic activity">
    <reaction evidence="27">
        <text>1D-myo-inositol 1,4,5-trisphosphate + ATP = 1D-myo-inositol 1,3,4,5-tetrakisphosphate + ADP + H(+)</text>
        <dbReference type="Rhea" id="RHEA:11020"/>
        <dbReference type="ChEBI" id="CHEBI:15378"/>
        <dbReference type="ChEBI" id="CHEBI:30616"/>
        <dbReference type="ChEBI" id="CHEBI:57895"/>
        <dbReference type="ChEBI" id="CHEBI:203600"/>
        <dbReference type="ChEBI" id="CHEBI:456216"/>
        <dbReference type="EC" id="2.7.1.127"/>
    </reaction>
    <physiologicalReaction direction="left-to-right" evidence="27">
        <dbReference type="Rhea" id="RHEA:11021"/>
    </physiologicalReaction>
</comment>
<feature type="region of interest" description="Disordered" evidence="29">
    <location>
        <begin position="226"/>
        <end position="257"/>
    </location>
</feature>
<evidence type="ECO:0000313" key="33">
    <source>
        <dbReference type="Proteomes" id="UP001460270"/>
    </source>
</evidence>
<feature type="region of interest" description="Disordered" evidence="29">
    <location>
        <begin position="2793"/>
        <end position="2823"/>
    </location>
</feature>
<dbReference type="InterPro" id="IPR057125">
    <property type="entry name" value="NXF1/2/3/5-like_LRR"/>
</dbReference>
<comment type="caution">
    <text evidence="32">The sequence shown here is derived from an EMBL/GenBank/DDBJ whole genome shotgun (WGS) entry which is preliminary data.</text>
</comment>
<dbReference type="Pfam" id="PF03770">
    <property type="entry name" value="IPK"/>
    <property type="match status" value="1"/>
</dbReference>
<dbReference type="Gene3D" id="3.30.470.160">
    <property type="entry name" value="Inositol polyphosphate kinase"/>
    <property type="match status" value="1"/>
</dbReference>
<evidence type="ECO:0000256" key="11">
    <source>
        <dbReference type="ARBA" id="ARBA00022679"/>
    </source>
</evidence>
<keyword evidence="9" id="KW-0813">Transport</keyword>
<dbReference type="InterPro" id="IPR002075">
    <property type="entry name" value="NTF2_dom"/>
</dbReference>
<name>A0AAW0PF32_9GOBI</name>
<dbReference type="SUPFAM" id="SSF56104">
    <property type="entry name" value="SAICAR synthase-like"/>
    <property type="match status" value="1"/>
</dbReference>
<dbReference type="FunFam" id="3.80.10.10:FF:000066">
    <property type="entry name" value="Nuclear RNA export factor 1"/>
    <property type="match status" value="1"/>
</dbReference>
<dbReference type="GO" id="GO:0140042">
    <property type="term" value="P:lipid droplet formation"/>
    <property type="evidence" value="ECO:0007669"/>
    <property type="project" value="UniProtKB-ARBA"/>
</dbReference>
<dbReference type="InterPro" id="IPR032675">
    <property type="entry name" value="LRR_dom_sf"/>
</dbReference>
<feature type="compositionally biased region" description="Basic and acidic residues" evidence="29">
    <location>
        <begin position="226"/>
        <end position="235"/>
    </location>
</feature>
<dbReference type="InterPro" id="IPR038286">
    <property type="entry name" value="IPK_sf"/>
</dbReference>
<keyword evidence="11" id="KW-0808">Transferase</keyword>
<dbReference type="InterPro" id="IPR009060">
    <property type="entry name" value="UBA-like_sf"/>
</dbReference>